<comment type="caution">
    <text evidence="1">The sequence shown here is derived from an EMBL/GenBank/DDBJ whole genome shotgun (WGS) entry which is preliminary data.</text>
</comment>
<evidence type="ECO:0000313" key="2">
    <source>
        <dbReference type="Proteomes" id="UP000245702"/>
    </source>
</evidence>
<sequence length="36" mass="4146">MEKAPDNLEITLTEEELEELLADLPDFIRELEESVA</sequence>
<organism evidence="1 2">
    <name type="scientific">Sporomusa sphaeroides DSM 2875</name>
    <dbReference type="NCBI Taxonomy" id="1337886"/>
    <lineage>
        <taxon>Bacteria</taxon>
        <taxon>Bacillati</taxon>
        <taxon>Bacillota</taxon>
        <taxon>Negativicutes</taxon>
        <taxon>Selenomonadales</taxon>
        <taxon>Sporomusaceae</taxon>
        <taxon>Sporomusa</taxon>
    </lineage>
</organism>
<reference evidence="1 2" key="1">
    <citation type="submission" date="2016-01" db="EMBL/GenBank/DDBJ databases">
        <authorList>
            <person name="Brown R."/>
        </authorList>
    </citation>
    <scope>NUCLEOTIDE SEQUENCE [LARGE SCALE GENOMIC DNA]</scope>
    <source>
        <strain evidence="1">Sporomusa sphaeroides DSM 2875</strain>
    </source>
</reference>
<proteinExistence type="predicted"/>
<dbReference type="Proteomes" id="UP000245702">
    <property type="component" value="Unassembled WGS sequence"/>
</dbReference>
<evidence type="ECO:0000313" key="1">
    <source>
        <dbReference type="EMBL" id="CVK19165.1"/>
    </source>
</evidence>
<dbReference type="EMBL" id="FCOW01000008">
    <property type="protein sequence ID" value="CVK19165.1"/>
    <property type="molecule type" value="Genomic_DNA"/>
</dbReference>
<keyword evidence="2" id="KW-1185">Reference proteome</keyword>
<gene>
    <name evidence="1" type="ORF">SSPH_01813</name>
</gene>
<protein>
    <submittedName>
        <fullName evidence="1">Uncharacterized protein</fullName>
    </submittedName>
</protein>
<name>A0ABM9W2J4_9FIRM</name>
<accession>A0ABM9W2J4</accession>